<dbReference type="InterPro" id="IPR048335">
    <property type="entry name" value="Pellino_RING"/>
</dbReference>
<dbReference type="GO" id="GO:0061630">
    <property type="term" value="F:ubiquitin protein ligase activity"/>
    <property type="evidence" value="ECO:0007669"/>
    <property type="project" value="InterPro"/>
</dbReference>
<keyword evidence="2" id="KW-0597">Phosphoprotein</keyword>
<dbReference type="AlphaFoldDB" id="A0AAV2T9Y6"/>
<dbReference type="Proteomes" id="UP001497525">
    <property type="component" value="Unassembled WGS sequence"/>
</dbReference>
<feature type="compositionally biased region" description="Low complexity" evidence="3">
    <location>
        <begin position="550"/>
        <end position="559"/>
    </location>
</feature>
<feature type="domain" description="Pellino RING" evidence="5">
    <location>
        <begin position="378"/>
        <end position="533"/>
    </location>
</feature>
<dbReference type="EMBL" id="CAXLJL010000145">
    <property type="protein sequence ID" value="CAL5132904.1"/>
    <property type="molecule type" value="Genomic_DNA"/>
</dbReference>
<evidence type="ECO:0000259" key="4">
    <source>
        <dbReference type="Pfam" id="PF04710"/>
    </source>
</evidence>
<evidence type="ECO:0000256" key="1">
    <source>
        <dbReference type="ARBA" id="ARBA00005639"/>
    </source>
</evidence>
<accession>A0AAV2T9Y6</accession>
<organism evidence="6 7">
    <name type="scientific">Calicophoron daubneyi</name>
    <name type="common">Rumen fluke</name>
    <name type="synonym">Paramphistomum daubneyi</name>
    <dbReference type="NCBI Taxonomy" id="300641"/>
    <lineage>
        <taxon>Eukaryota</taxon>
        <taxon>Metazoa</taxon>
        <taxon>Spiralia</taxon>
        <taxon>Lophotrochozoa</taxon>
        <taxon>Platyhelminthes</taxon>
        <taxon>Trematoda</taxon>
        <taxon>Digenea</taxon>
        <taxon>Plagiorchiida</taxon>
        <taxon>Pronocephalata</taxon>
        <taxon>Paramphistomoidea</taxon>
        <taxon>Paramphistomidae</taxon>
        <taxon>Calicophoron</taxon>
    </lineage>
</organism>
<feature type="domain" description="Pellino FHA" evidence="4">
    <location>
        <begin position="304"/>
        <end position="372"/>
    </location>
</feature>
<protein>
    <recommendedName>
        <fullName evidence="8">Pellino</fullName>
    </recommendedName>
</protein>
<evidence type="ECO:0000256" key="2">
    <source>
        <dbReference type="ARBA" id="ARBA00022553"/>
    </source>
</evidence>
<dbReference type="PANTHER" id="PTHR12098">
    <property type="entry name" value="E3 UBIQUITIN-PROTEIN LIGASE PELLINO-RELATED"/>
    <property type="match status" value="1"/>
</dbReference>
<dbReference type="GO" id="GO:0000209">
    <property type="term" value="P:protein polyubiquitination"/>
    <property type="evidence" value="ECO:0007669"/>
    <property type="project" value="InterPro"/>
</dbReference>
<comment type="similarity">
    <text evidence="1">Belongs to the pellino family.</text>
</comment>
<sequence length="598" mass="67017">MMEGLLYGELAIIGFNGKSRKSSSSPRRQSKISLYKRPLANAVRPGPVKRVTDANDACAFRSPAKHAVSYTLSRHEAVVVEYIPDPEMDMFQIGRSTNNHIDFVVTEPRSVHPNHQHTPPRSNDRGGRRGEPTPRTPEREPPNNPPNKNMAKCEAPHKGFSGQESAVSRFACRIYIERRPPHTARIYAAGFDASKNIFLGELAVKWTSAGQMDGLTTNGVMILHVDPEEVLSRSPSSDKLTPVKGTPTRRTVEDDGRVFEYIALRMDMYFSGTPNLCKHCHNAGPPTESNAARMSRNTTTVGLRSPCSDWREVSICGSVYQMRKRRCVPTQANLVNEDNILHDKTLIDLCGVTLFWRSGTGLRKTANPEDLEIMIDGLNQAHFQCPILYRTLRLPSFSQLDMVAPPKFSPDNDSMMSVSKPYVYLNCGHVYGWHTWRADGDINDSYRTCPLCLQSSRFVPLQMGLEPAFYIDRALATHCFNPCGHMASEKTVRYWCSIRLPNNHNFDLHARCPFCLTSIHSKPVRLRFNGDVDEDTLVALLNALLTDNRPTSPTVSTPETSDDAEVPPLQQTEHPQPPKPVLAPQTQQQQQHNPPLIS</sequence>
<evidence type="ECO:0000313" key="7">
    <source>
        <dbReference type="Proteomes" id="UP001497525"/>
    </source>
</evidence>
<dbReference type="InterPro" id="IPR048334">
    <property type="entry name" value="Pellino_FHA"/>
</dbReference>
<feature type="compositionally biased region" description="Basic and acidic residues" evidence="3">
    <location>
        <begin position="122"/>
        <end position="141"/>
    </location>
</feature>
<dbReference type="InterPro" id="IPR006800">
    <property type="entry name" value="Pellino_fam"/>
</dbReference>
<proteinExistence type="inferred from homology"/>
<evidence type="ECO:0000313" key="6">
    <source>
        <dbReference type="EMBL" id="CAL5132904.1"/>
    </source>
</evidence>
<dbReference type="Pfam" id="PF20723">
    <property type="entry name" value="Pellino_RING"/>
    <property type="match status" value="1"/>
</dbReference>
<dbReference type="Pfam" id="PF04710">
    <property type="entry name" value="Pellino_FHA"/>
    <property type="match status" value="2"/>
</dbReference>
<comment type="caution">
    <text evidence="6">The sequence shown here is derived from an EMBL/GenBank/DDBJ whole genome shotgun (WGS) entry which is preliminary data.</text>
</comment>
<dbReference type="GO" id="GO:0008592">
    <property type="term" value="P:regulation of Toll signaling pathway"/>
    <property type="evidence" value="ECO:0007669"/>
    <property type="project" value="InterPro"/>
</dbReference>
<evidence type="ECO:0008006" key="8">
    <source>
        <dbReference type="Google" id="ProtNLM"/>
    </source>
</evidence>
<reference evidence="6" key="1">
    <citation type="submission" date="2024-06" db="EMBL/GenBank/DDBJ databases">
        <authorList>
            <person name="Liu X."/>
            <person name="Lenzi L."/>
            <person name="Haldenby T S."/>
            <person name="Uol C."/>
        </authorList>
    </citation>
    <scope>NUCLEOTIDE SEQUENCE</scope>
</reference>
<feature type="domain" description="Pellino FHA" evidence="4">
    <location>
        <begin position="5"/>
        <end position="226"/>
    </location>
</feature>
<evidence type="ECO:0000256" key="3">
    <source>
        <dbReference type="SAM" id="MobiDB-lite"/>
    </source>
</evidence>
<dbReference type="PANTHER" id="PTHR12098:SF2">
    <property type="entry name" value="PROTEIN PELLINO"/>
    <property type="match status" value="1"/>
</dbReference>
<feature type="region of interest" description="Disordered" evidence="3">
    <location>
        <begin position="548"/>
        <end position="598"/>
    </location>
</feature>
<name>A0AAV2T9Y6_CALDB</name>
<gene>
    <name evidence="6" type="ORF">CDAUBV1_LOCUS5785</name>
</gene>
<evidence type="ECO:0000259" key="5">
    <source>
        <dbReference type="Pfam" id="PF20723"/>
    </source>
</evidence>
<feature type="region of interest" description="Disordered" evidence="3">
    <location>
        <begin position="107"/>
        <end position="160"/>
    </location>
</feature>